<dbReference type="OrthoDB" id="5981673at2759"/>
<gene>
    <name evidence="2" type="ORF">AWC38_SpisGene4939</name>
</gene>
<sequence length="314" mass="34145">MSSEKKGSLSNPAIKDKQVEVTKASTVIQTYVSIILQQPDLELDALPNLSAHQKTARDHANNWNDTILPLMSKTDADIIDYANKFDSFYNDLVTYAKDIKTPQSKKNLIEVLKLLGTTIKQKNANVQVVVKDLSTFHANLNTDYQNFHSDVNQAAVKIEGDSGEIKALSDQLDAIHDAIKKDIDLMAGGAVAIVAGIVMIAFGAVTEILSGGATTALIGGGFVDGLENAIMAATSLKAARQTLDADLEELITAINDIDPNIPSNWILDELNRAKLDWRVALDQAKKLQPDGKVPTKLFKNLQDAFKQAKPPRQA</sequence>
<evidence type="ECO:0000313" key="3">
    <source>
        <dbReference type="Proteomes" id="UP000225706"/>
    </source>
</evidence>
<evidence type="ECO:0008006" key="4">
    <source>
        <dbReference type="Google" id="ProtNLM"/>
    </source>
</evidence>
<dbReference type="AlphaFoldDB" id="A0A2B4SLM4"/>
<keyword evidence="1" id="KW-1133">Transmembrane helix</keyword>
<dbReference type="PANTHER" id="PTHR38443">
    <property type="match status" value="1"/>
</dbReference>
<dbReference type="Gene3D" id="1.20.1170.10">
    <property type="match status" value="1"/>
</dbReference>
<accession>A0A2B4SLM4</accession>
<organism evidence="2 3">
    <name type="scientific">Stylophora pistillata</name>
    <name type="common">Smooth cauliflower coral</name>
    <dbReference type="NCBI Taxonomy" id="50429"/>
    <lineage>
        <taxon>Eukaryota</taxon>
        <taxon>Metazoa</taxon>
        <taxon>Cnidaria</taxon>
        <taxon>Anthozoa</taxon>
        <taxon>Hexacorallia</taxon>
        <taxon>Scleractinia</taxon>
        <taxon>Astrocoeniina</taxon>
        <taxon>Pocilloporidae</taxon>
        <taxon>Stylophora</taxon>
    </lineage>
</organism>
<comment type="caution">
    <text evidence="2">The sequence shown here is derived from an EMBL/GenBank/DDBJ whole genome shotgun (WGS) entry which is preliminary data.</text>
</comment>
<reference evidence="3" key="1">
    <citation type="journal article" date="2017" name="bioRxiv">
        <title>Comparative analysis of the genomes of Stylophora pistillata and Acropora digitifera provides evidence for extensive differences between species of corals.</title>
        <authorList>
            <person name="Voolstra C.R."/>
            <person name="Li Y."/>
            <person name="Liew Y.J."/>
            <person name="Baumgarten S."/>
            <person name="Zoccola D."/>
            <person name="Flot J.-F."/>
            <person name="Tambutte S."/>
            <person name="Allemand D."/>
            <person name="Aranda M."/>
        </authorList>
    </citation>
    <scope>NUCLEOTIDE SEQUENCE [LARGE SCALE GENOMIC DNA]</scope>
</reference>
<dbReference type="Pfam" id="PF05791">
    <property type="entry name" value="Bacillus_HBL"/>
    <property type="match status" value="1"/>
</dbReference>
<dbReference type="EMBL" id="LSMT01000053">
    <property type="protein sequence ID" value="PFX30266.1"/>
    <property type="molecule type" value="Genomic_DNA"/>
</dbReference>
<protein>
    <recommendedName>
        <fullName evidence="4">HBL/NHE enterotoxin family protein</fullName>
    </recommendedName>
</protein>
<dbReference type="Proteomes" id="UP000225706">
    <property type="component" value="Unassembled WGS sequence"/>
</dbReference>
<keyword evidence="3" id="KW-1185">Reference proteome</keyword>
<feature type="transmembrane region" description="Helical" evidence="1">
    <location>
        <begin position="185"/>
        <end position="205"/>
    </location>
</feature>
<dbReference type="GO" id="GO:0016020">
    <property type="term" value="C:membrane"/>
    <property type="evidence" value="ECO:0007669"/>
    <property type="project" value="InterPro"/>
</dbReference>
<evidence type="ECO:0000313" key="2">
    <source>
        <dbReference type="EMBL" id="PFX30266.1"/>
    </source>
</evidence>
<dbReference type="InterPro" id="IPR052785">
    <property type="entry name" value="Enterotoxin_cmpnt"/>
</dbReference>
<proteinExistence type="predicted"/>
<dbReference type="InterPro" id="IPR008414">
    <property type="entry name" value="HBL"/>
</dbReference>
<keyword evidence="1" id="KW-0472">Membrane</keyword>
<dbReference type="SUPFAM" id="SSF58100">
    <property type="entry name" value="Bacterial hemolysins"/>
    <property type="match status" value="1"/>
</dbReference>
<keyword evidence="1" id="KW-0812">Transmembrane</keyword>
<name>A0A2B4SLM4_STYPI</name>
<dbReference type="PANTHER" id="PTHR38443:SF2">
    <property type="entry name" value="NON-HEMOLYTIC ENTEROTOXIN LYTIC COMPONENT L1"/>
    <property type="match status" value="1"/>
</dbReference>
<evidence type="ECO:0000256" key="1">
    <source>
        <dbReference type="SAM" id="Phobius"/>
    </source>
</evidence>
<dbReference type="CDD" id="cd21116">
    <property type="entry name" value="ClyA-like"/>
    <property type="match status" value="1"/>
</dbReference>